<dbReference type="PANTHER" id="PTHR34236">
    <property type="entry name" value="DIMETHYL SULFOXIDE REDUCTASE TRANSCRIPTIONAL ACTIVATOR"/>
    <property type="match status" value="1"/>
</dbReference>
<dbReference type="InterPro" id="IPR029016">
    <property type="entry name" value="GAF-like_dom_sf"/>
</dbReference>
<evidence type="ECO:0000256" key="2">
    <source>
        <dbReference type="ARBA" id="ARBA00023163"/>
    </source>
</evidence>
<dbReference type="RefSeq" id="WP_188423805.1">
    <property type="nucleotide sequence ID" value="NZ_BMCI01000003.1"/>
</dbReference>
<dbReference type="Pfam" id="PF15915">
    <property type="entry name" value="BAT"/>
    <property type="match status" value="1"/>
</dbReference>
<evidence type="ECO:0000256" key="1">
    <source>
        <dbReference type="ARBA" id="ARBA00023015"/>
    </source>
</evidence>
<dbReference type="InterPro" id="IPR007050">
    <property type="entry name" value="HTH_bacterioopsin"/>
</dbReference>
<gene>
    <name evidence="6" type="ORF">GCM10007209_19890</name>
</gene>
<dbReference type="SUPFAM" id="SSF88659">
    <property type="entry name" value="Sigma3 and sigma4 domains of RNA polymerase sigma factors"/>
    <property type="match status" value="1"/>
</dbReference>
<dbReference type="CDD" id="cd00156">
    <property type="entry name" value="REC"/>
    <property type="match status" value="1"/>
</dbReference>
<dbReference type="Gene3D" id="1.10.10.10">
    <property type="entry name" value="Winged helix-like DNA-binding domain superfamily/Winged helix DNA-binding domain"/>
    <property type="match status" value="1"/>
</dbReference>
<evidence type="ECO:0000313" key="7">
    <source>
        <dbReference type="Proteomes" id="UP000646833"/>
    </source>
</evidence>
<dbReference type="InterPro" id="IPR011006">
    <property type="entry name" value="CheY-like_superfamily"/>
</dbReference>
<proteinExistence type="predicted"/>
<evidence type="ECO:0000313" key="6">
    <source>
        <dbReference type="EMBL" id="GGC58008.1"/>
    </source>
</evidence>
<dbReference type="InterPro" id="IPR013971">
    <property type="entry name" value="HalX_domain"/>
</dbReference>
<dbReference type="InterPro" id="IPR013324">
    <property type="entry name" value="RNA_pol_sigma_r3/r4-like"/>
</dbReference>
<dbReference type="SUPFAM" id="SSF52172">
    <property type="entry name" value="CheY-like"/>
    <property type="match status" value="1"/>
</dbReference>
<name>A0A830E0Q4_9EURY</name>
<dbReference type="EMBL" id="BMCI01000003">
    <property type="protein sequence ID" value="GGC58008.1"/>
    <property type="molecule type" value="Genomic_DNA"/>
</dbReference>
<dbReference type="Gene3D" id="3.30.450.40">
    <property type="match status" value="1"/>
</dbReference>
<dbReference type="Pfam" id="PF00072">
    <property type="entry name" value="Response_reg"/>
    <property type="match status" value="1"/>
</dbReference>
<dbReference type="Pfam" id="PF08663">
    <property type="entry name" value="HalX"/>
    <property type="match status" value="1"/>
</dbReference>
<feature type="domain" description="Response regulatory" evidence="5">
    <location>
        <begin position="19"/>
        <end position="129"/>
    </location>
</feature>
<feature type="coiled-coil region" evidence="4">
    <location>
        <begin position="165"/>
        <end position="203"/>
    </location>
</feature>
<dbReference type="SMART" id="SM00448">
    <property type="entry name" value="REC"/>
    <property type="match status" value="1"/>
</dbReference>
<dbReference type="InterPro" id="IPR031803">
    <property type="entry name" value="BAT_GAF/HTH-assoc"/>
</dbReference>
<dbReference type="Pfam" id="PF04967">
    <property type="entry name" value="HTH_10"/>
    <property type="match status" value="1"/>
</dbReference>
<reference evidence="6" key="1">
    <citation type="journal article" date="2014" name="Int. J. Syst. Evol. Microbiol.">
        <title>Complete genome sequence of Corynebacterium casei LMG S-19264T (=DSM 44701T), isolated from a smear-ripened cheese.</title>
        <authorList>
            <consortium name="US DOE Joint Genome Institute (JGI-PGF)"/>
            <person name="Walter F."/>
            <person name="Albersmeier A."/>
            <person name="Kalinowski J."/>
            <person name="Ruckert C."/>
        </authorList>
    </citation>
    <scope>NUCLEOTIDE SEQUENCE</scope>
    <source>
        <strain evidence="6">CCM 7217</strain>
    </source>
</reference>
<protein>
    <submittedName>
        <fullName evidence="6">XRE family transcriptional regulator</fullName>
    </submittedName>
</protein>
<comment type="caution">
    <text evidence="6">The sequence shown here is derived from an EMBL/GenBank/DDBJ whole genome shotgun (WGS) entry which is preliminary data.</text>
</comment>
<feature type="modified residue" description="4-aspartylphosphate" evidence="3">
    <location>
        <position position="67"/>
    </location>
</feature>
<evidence type="ECO:0000256" key="3">
    <source>
        <dbReference type="PROSITE-ProRule" id="PRU00169"/>
    </source>
</evidence>
<dbReference type="InterPro" id="IPR001789">
    <property type="entry name" value="Sig_transdc_resp-reg_receiver"/>
</dbReference>
<dbReference type="PANTHER" id="PTHR34236:SF1">
    <property type="entry name" value="DIMETHYL SULFOXIDE REDUCTASE TRANSCRIPTIONAL ACTIVATOR"/>
    <property type="match status" value="1"/>
</dbReference>
<accession>A0A830E0Q4</accession>
<evidence type="ECO:0000256" key="4">
    <source>
        <dbReference type="SAM" id="Coils"/>
    </source>
</evidence>
<organism evidence="6 7">
    <name type="scientific">Haloferax sulfurifontis</name>
    <dbReference type="NCBI Taxonomy" id="255616"/>
    <lineage>
        <taxon>Archaea</taxon>
        <taxon>Methanobacteriati</taxon>
        <taxon>Methanobacteriota</taxon>
        <taxon>Stenosarchaea group</taxon>
        <taxon>Halobacteria</taxon>
        <taxon>Halobacteriales</taxon>
        <taxon>Haloferacaceae</taxon>
        <taxon>Haloferax</taxon>
    </lineage>
</organism>
<dbReference type="AlphaFoldDB" id="A0A830E0Q4"/>
<dbReference type="Gene3D" id="3.40.50.2300">
    <property type="match status" value="1"/>
</dbReference>
<sequence length="585" mass="62981">MVTERSARESPELRAAEQVVLVVDDDEDLADTCRYWLDGERFAVETAYGGKEALGRLDDTVDVVLLDRRMPNVTGDDVLEEIRERGLDCRVAMMTAVEPDTDIVDMPFDAYLVKPVSETEVKETVEELLVRSGFDSEVREYFALESTEAALDSRDVEELREPEALSDLRSRLEAVRTEHEEAIRNREAQLDRLNRTNELLRDVDRALIDARTRDEIEQTVCETVASAHEAAFVLRRTAAGTLRCTAAAGHGLDPAGVDVDFVDEAFDIDGMVEDGFAFDDISEAHRAAVFGDDAAALDAVSALCVAIDYRETMYGALVVYDETDGFDDESAALFSDLGATVGNGISAAQSKQLLNGDSVVELEFQVGGDAGDTGVLAGLSATLDCQLSLDSASRLDDGLTCFVSVAGASGADAVEAAVDADDVSQARVVSDGDEESVVELRTDAEAVLSTAIDHGASVERLTLSEGSGSLALHVAADADHGALVEAVTTAAPGVSVVAKREVERSVQSPDSFRRALDSKLTDRQRTVLETSLVSGYFEWPRGSTAEEVADSLGISPPTLHEHLRTAERKLIETYFDELSPAPADD</sequence>
<reference evidence="6" key="2">
    <citation type="submission" date="2020-09" db="EMBL/GenBank/DDBJ databases">
        <authorList>
            <person name="Sun Q."/>
            <person name="Sedlacek I."/>
        </authorList>
    </citation>
    <scope>NUCLEOTIDE SEQUENCE</scope>
    <source>
        <strain evidence="6">CCM 7217</strain>
    </source>
</reference>
<dbReference type="Proteomes" id="UP000646833">
    <property type="component" value="Unassembled WGS sequence"/>
</dbReference>
<keyword evidence="2" id="KW-0804">Transcription</keyword>
<keyword evidence="4" id="KW-0175">Coiled coil</keyword>
<dbReference type="InterPro" id="IPR036388">
    <property type="entry name" value="WH-like_DNA-bd_sf"/>
</dbReference>
<dbReference type="GO" id="GO:0000160">
    <property type="term" value="P:phosphorelay signal transduction system"/>
    <property type="evidence" value="ECO:0007669"/>
    <property type="project" value="InterPro"/>
</dbReference>
<evidence type="ECO:0000259" key="5">
    <source>
        <dbReference type="PROSITE" id="PS50110"/>
    </source>
</evidence>
<keyword evidence="1" id="KW-0805">Transcription regulation</keyword>
<dbReference type="PROSITE" id="PS50110">
    <property type="entry name" value="RESPONSE_REGULATORY"/>
    <property type="match status" value="1"/>
</dbReference>
<keyword evidence="3" id="KW-0597">Phosphoprotein</keyword>